<reference evidence="1" key="1">
    <citation type="journal article" date="2019" name="Sci. Rep.">
        <title>Draft genome of Tanacetum cinerariifolium, the natural source of mosquito coil.</title>
        <authorList>
            <person name="Yamashiro T."/>
            <person name="Shiraishi A."/>
            <person name="Satake H."/>
            <person name="Nakayama K."/>
        </authorList>
    </citation>
    <scope>NUCLEOTIDE SEQUENCE</scope>
</reference>
<protein>
    <submittedName>
        <fullName evidence="1">Uncharacterized protein</fullName>
    </submittedName>
</protein>
<proteinExistence type="predicted"/>
<sequence>MLSMLYKRHWLCKWTSYVVIGPLAIAIAHVLSHNISIAFSEDGLSAIATKLGTPLMPDSYKADMCMQSWGRSSYARAMIELRANVELKDNIMAAMPKITRDGYCTCNIRVEDSYLDNDDYDPYNDDTYENHDMSEHLQSICDDLNITVCGGKKK</sequence>
<dbReference type="AlphaFoldDB" id="A0A6L2P7D5"/>
<evidence type="ECO:0000313" key="1">
    <source>
        <dbReference type="EMBL" id="GEU94276.1"/>
    </source>
</evidence>
<comment type="caution">
    <text evidence="1">The sequence shown here is derived from an EMBL/GenBank/DDBJ whole genome shotgun (WGS) entry which is preliminary data.</text>
</comment>
<accession>A0A6L2P7D5</accession>
<name>A0A6L2P7D5_TANCI</name>
<organism evidence="1">
    <name type="scientific">Tanacetum cinerariifolium</name>
    <name type="common">Dalmatian daisy</name>
    <name type="synonym">Chrysanthemum cinerariifolium</name>
    <dbReference type="NCBI Taxonomy" id="118510"/>
    <lineage>
        <taxon>Eukaryota</taxon>
        <taxon>Viridiplantae</taxon>
        <taxon>Streptophyta</taxon>
        <taxon>Embryophyta</taxon>
        <taxon>Tracheophyta</taxon>
        <taxon>Spermatophyta</taxon>
        <taxon>Magnoliopsida</taxon>
        <taxon>eudicotyledons</taxon>
        <taxon>Gunneridae</taxon>
        <taxon>Pentapetalae</taxon>
        <taxon>asterids</taxon>
        <taxon>campanulids</taxon>
        <taxon>Asterales</taxon>
        <taxon>Asteraceae</taxon>
        <taxon>Asteroideae</taxon>
        <taxon>Anthemideae</taxon>
        <taxon>Anthemidinae</taxon>
        <taxon>Tanacetum</taxon>
    </lineage>
</organism>
<gene>
    <name evidence="1" type="ORF">Tci_066254</name>
</gene>
<dbReference type="EMBL" id="BKCJ010011038">
    <property type="protein sequence ID" value="GEU94276.1"/>
    <property type="molecule type" value="Genomic_DNA"/>
</dbReference>